<evidence type="ECO:0000256" key="1">
    <source>
        <dbReference type="SAM" id="Phobius"/>
    </source>
</evidence>
<protein>
    <submittedName>
        <fullName evidence="3">Tripartite tricarboxylate transporter TctB family protein</fullName>
    </submittedName>
</protein>
<feature type="domain" description="DUF1468" evidence="2">
    <location>
        <begin position="9"/>
        <end position="144"/>
    </location>
</feature>
<organism evidence="3 4">
    <name type="scientific">Neomoorella stamsii</name>
    <dbReference type="NCBI Taxonomy" id="1266720"/>
    <lineage>
        <taxon>Bacteria</taxon>
        <taxon>Bacillati</taxon>
        <taxon>Bacillota</taxon>
        <taxon>Clostridia</taxon>
        <taxon>Neomoorellales</taxon>
        <taxon>Neomoorellaceae</taxon>
        <taxon>Neomoorella</taxon>
    </lineage>
</organism>
<name>A0A9X7J5K3_9FIRM</name>
<evidence type="ECO:0000313" key="3">
    <source>
        <dbReference type="EMBL" id="PRR76429.1"/>
    </source>
</evidence>
<proteinExistence type="predicted"/>
<dbReference type="RefSeq" id="WP_054936225.1">
    <property type="nucleotide sequence ID" value="NZ_PVXL01000021.1"/>
</dbReference>
<evidence type="ECO:0000259" key="2">
    <source>
        <dbReference type="Pfam" id="PF07331"/>
    </source>
</evidence>
<comment type="caution">
    <text evidence="3">The sequence shown here is derived from an EMBL/GenBank/DDBJ whole genome shotgun (WGS) entry which is preliminary data.</text>
</comment>
<gene>
    <name evidence="3" type="ORF">MOST_05970</name>
</gene>
<feature type="transmembrane region" description="Helical" evidence="1">
    <location>
        <begin position="7"/>
        <end position="25"/>
    </location>
</feature>
<feature type="transmembrane region" description="Helical" evidence="1">
    <location>
        <begin position="74"/>
        <end position="91"/>
    </location>
</feature>
<dbReference type="InterPro" id="IPR009936">
    <property type="entry name" value="DUF1468"/>
</dbReference>
<reference evidence="3 4" key="1">
    <citation type="submission" date="2018-03" db="EMBL/GenBank/DDBJ databases">
        <title>Genome sequence of Moorella stamsii DSM 26217.</title>
        <authorList>
            <person name="Poehlein A."/>
            <person name="Daniel R."/>
        </authorList>
    </citation>
    <scope>NUCLEOTIDE SEQUENCE [LARGE SCALE GENOMIC DNA]</scope>
    <source>
        <strain evidence="4">DSM 26217</strain>
    </source>
</reference>
<evidence type="ECO:0000313" key="4">
    <source>
        <dbReference type="Proteomes" id="UP000239430"/>
    </source>
</evidence>
<dbReference type="EMBL" id="PVXL01000021">
    <property type="protein sequence ID" value="PRR76429.1"/>
    <property type="molecule type" value="Genomic_DNA"/>
</dbReference>
<dbReference type="Pfam" id="PF07331">
    <property type="entry name" value="TctB"/>
    <property type="match status" value="1"/>
</dbReference>
<keyword evidence="1" id="KW-1133">Transmembrane helix</keyword>
<feature type="transmembrane region" description="Helical" evidence="1">
    <location>
        <begin position="45"/>
        <end position="62"/>
    </location>
</feature>
<feature type="transmembrane region" description="Helical" evidence="1">
    <location>
        <begin position="120"/>
        <end position="139"/>
    </location>
</feature>
<dbReference type="AlphaFoldDB" id="A0A9X7J5K3"/>
<sequence>MPMWVGETIISVALIILSMFFLIYSNDFPKAINPADVGPAAFPRLLSSLVILFALTQIVLSLRKKITDKININEPLLVILGIALSFLYPILISSFGYFYVTPFFLIILILLLGNKNWIHILGVGIGFTLFIYLVFYRFLQVSLPV</sequence>
<accession>A0A9X7J5K3</accession>
<keyword evidence="1" id="KW-0812">Transmembrane</keyword>
<keyword evidence="4" id="KW-1185">Reference proteome</keyword>
<keyword evidence="1" id="KW-0472">Membrane</keyword>
<dbReference type="Proteomes" id="UP000239430">
    <property type="component" value="Unassembled WGS sequence"/>
</dbReference>